<feature type="transmembrane region" description="Helical" evidence="1">
    <location>
        <begin position="216"/>
        <end position="240"/>
    </location>
</feature>
<keyword evidence="1" id="KW-1133">Transmembrane helix</keyword>
<keyword evidence="1" id="KW-0472">Membrane</keyword>
<dbReference type="AlphaFoldDB" id="A0A540M958"/>
<feature type="signal peptide" evidence="2">
    <location>
        <begin position="1"/>
        <end position="18"/>
    </location>
</feature>
<keyword evidence="2" id="KW-0732">Signal</keyword>
<dbReference type="Proteomes" id="UP000315295">
    <property type="component" value="Unassembled WGS sequence"/>
</dbReference>
<dbReference type="STRING" id="106549.A0A540M958"/>
<gene>
    <name evidence="3" type="ORF">C1H46_019082</name>
</gene>
<proteinExistence type="predicted"/>
<protein>
    <submittedName>
        <fullName evidence="3">Uncharacterized protein</fullName>
    </submittedName>
</protein>
<sequence length="430" mass="48568">MRNLFVLSLALNLSLVLRVVYEGGKDGGPHGFSVEEQRGPSMADMGFGKEAQATQRTRLSVSSSSDQDVMEKVINLDQMAVIWAPHDWAVDGLVPLAVCCMVLVLDDPEYVKYNAKIIDLISLQDKRFMLLKKINVSNSANQHKRHAHSQGREIFSFSCNALPIVTDDIAVTKRILWLPIKHGARVSQKDKLGLTFFFVILLLGWIPGVNAADENALLQGCTCTWICIIIVTIALVYFAYKLYCQPPPEPYLFSEKVLVLDDPKYVTIDQTSSQDKCFMLLKKTNVSNNENAFLRGTICPCTWTWIIIITIASAYCAYKILRRSPPEPYLFSEKDRGDVLLLRQMSSGLPIYSIVYCTFVQQEDGVEKEISFNQMDDPKFIGMPKDVYLHNPNTGLLRYIGRSVPQNGAPSERDTLRVRTSLMYELVEQF</sequence>
<feature type="transmembrane region" description="Helical" evidence="1">
    <location>
        <begin position="192"/>
        <end position="209"/>
    </location>
</feature>
<evidence type="ECO:0000256" key="1">
    <source>
        <dbReference type="SAM" id="Phobius"/>
    </source>
</evidence>
<reference evidence="3 4" key="1">
    <citation type="journal article" date="2019" name="G3 (Bethesda)">
        <title>Sequencing of a Wild Apple (Malus baccata) Genome Unravels the Differences Between Cultivated and Wild Apple Species Regarding Disease Resistance and Cold Tolerance.</title>
        <authorList>
            <person name="Chen X."/>
        </authorList>
    </citation>
    <scope>NUCLEOTIDE SEQUENCE [LARGE SCALE GENOMIC DNA]</scope>
    <source>
        <strain evidence="4">cv. Shandingzi</strain>
        <tissue evidence="3">Leaves</tissue>
    </source>
</reference>
<evidence type="ECO:0000256" key="2">
    <source>
        <dbReference type="SAM" id="SignalP"/>
    </source>
</evidence>
<evidence type="ECO:0000313" key="3">
    <source>
        <dbReference type="EMBL" id="TQD95290.1"/>
    </source>
</evidence>
<keyword evidence="1" id="KW-0812">Transmembrane</keyword>
<feature type="chain" id="PRO_5022029177" evidence="2">
    <location>
        <begin position="19"/>
        <end position="430"/>
    </location>
</feature>
<dbReference type="EMBL" id="VIEB01000319">
    <property type="protein sequence ID" value="TQD95290.1"/>
    <property type="molecule type" value="Genomic_DNA"/>
</dbReference>
<organism evidence="3 4">
    <name type="scientific">Malus baccata</name>
    <name type="common">Siberian crab apple</name>
    <name type="synonym">Pyrus baccata</name>
    <dbReference type="NCBI Taxonomy" id="106549"/>
    <lineage>
        <taxon>Eukaryota</taxon>
        <taxon>Viridiplantae</taxon>
        <taxon>Streptophyta</taxon>
        <taxon>Embryophyta</taxon>
        <taxon>Tracheophyta</taxon>
        <taxon>Spermatophyta</taxon>
        <taxon>Magnoliopsida</taxon>
        <taxon>eudicotyledons</taxon>
        <taxon>Gunneridae</taxon>
        <taxon>Pentapetalae</taxon>
        <taxon>rosids</taxon>
        <taxon>fabids</taxon>
        <taxon>Rosales</taxon>
        <taxon>Rosaceae</taxon>
        <taxon>Amygdaloideae</taxon>
        <taxon>Maleae</taxon>
        <taxon>Malus</taxon>
    </lineage>
</organism>
<keyword evidence="4" id="KW-1185">Reference proteome</keyword>
<name>A0A540M958_MALBA</name>
<feature type="transmembrane region" description="Helical" evidence="1">
    <location>
        <begin position="303"/>
        <end position="321"/>
    </location>
</feature>
<comment type="caution">
    <text evidence="3">The sequence shown here is derived from an EMBL/GenBank/DDBJ whole genome shotgun (WGS) entry which is preliminary data.</text>
</comment>
<evidence type="ECO:0000313" key="4">
    <source>
        <dbReference type="Proteomes" id="UP000315295"/>
    </source>
</evidence>
<accession>A0A540M958</accession>